<dbReference type="EMBL" id="JAMRYU010000031">
    <property type="protein sequence ID" value="MDC4242421.1"/>
    <property type="molecule type" value="Genomic_DNA"/>
</dbReference>
<dbReference type="Proteomes" id="UP001141183">
    <property type="component" value="Unassembled WGS sequence"/>
</dbReference>
<protein>
    <submittedName>
        <fullName evidence="1">Uncharacterized protein</fullName>
    </submittedName>
</protein>
<reference evidence="1" key="1">
    <citation type="submission" date="2022-05" db="EMBL/GenBank/DDBJ databases">
        <title>Draft genome sequence of Clostridium tertium strain CP3 isolated from Peru.</title>
        <authorList>
            <person name="Hurtado R."/>
            <person name="Lima L."/>
            <person name="Sousa T."/>
            <person name="Jaiswal A.K."/>
            <person name="Tiwari S."/>
            <person name="Maturrano L."/>
            <person name="Brenig B."/>
            <person name="Azevedo V."/>
        </authorList>
    </citation>
    <scope>NUCLEOTIDE SEQUENCE</scope>
    <source>
        <strain evidence="1">CP3</strain>
    </source>
</reference>
<sequence>MSFENGYNIEEYIGKTIEEYKKDKNIFSKALMTLNIFMQRKDWPMCFNEFEKISHQILKTDPEWICRTINMFHIDSEELQKELKGWEKDLENDFLIDVKYFVSIMDPIINEYYDYVNNPLGISNVIEIDKYSNLKIIRINRNDGENFDLRVSDYEINQLISTLNGLIGER</sequence>
<dbReference type="RefSeq" id="WP_142419022.1">
    <property type="nucleotide sequence ID" value="NZ_JAMRYU010000031.1"/>
</dbReference>
<name>A0A9X4B493_9CLOT</name>
<organism evidence="1 2">
    <name type="scientific">Clostridium tertium</name>
    <dbReference type="NCBI Taxonomy" id="1559"/>
    <lineage>
        <taxon>Bacteria</taxon>
        <taxon>Bacillati</taxon>
        <taxon>Bacillota</taxon>
        <taxon>Clostridia</taxon>
        <taxon>Eubacteriales</taxon>
        <taxon>Clostridiaceae</taxon>
        <taxon>Clostridium</taxon>
    </lineage>
</organism>
<evidence type="ECO:0000313" key="2">
    <source>
        <dbReference type="Proteomes" id="UP001141183"/>
    </source>
</evidence>
<gene>
    <name evidence="1" type="ORF">NE398_20020</name>
</gene>
<evidence type="ECO:0000313" key="1">
    <source>
        <dbReference type="EMBL" id="MDC4242421.1"/>
    </source>
</evidence>
<comment type="caution">
    <text evidence="1">The sequence shown here is derived from an EMBL/GenBank/DDBJ whole genome shotgun (WGS) entry which is preliminary data.</text>
</comment>
<proteinExistence type="predicted"/>
<keyword evidence="2" id="KW-1185">Reference proteome</keyword>
<dbReference type="AlphaFoldDB" id="A0A9X4B493"/>
<accession>A0A9X4B493</accession>